<feature type="domain" description="Uracil-DNA glycosylase-like" evidence="1">
    <location>
        <begin position="7"/>
        <end position="165"/>
    </location>
</feature>
<protein>
    <submittedName>
        <fullName evidence="2">DNA-deoxyinosine glycosylase</fullName>
        <ecNumber evidence="2">3.2.2.15</ecNumber>
    </submittedName>
</protein>
<dbReference type="InterPro" id="IPR036895">
    <property type="entry name" value="Uracil-DNA_glycosylase-like_sf"/>
</dbReference>
<keyword evidence="2" id="KW-0326">Glycosidase</keyword>
<dbReference type="NCBIfam" id="TIGR04274">
    <property type="entry name" value="hypoxanDNAglyco"/>
    <property type="match status" value="1"/>
</dbReference>
<dbReference type="CDD" id="cd10032">
    <property type="entry name" value="UDG-F6_HDG"/>
    <property type="match status" value="1"/>
</dbReference>
<organism evidence="2 3">
    <name type="scientific">Cohnella herbarum</name>
    <dbReference type="NCBI Taxonomy" id="2728023"/>
    <lineage>
        <taxon>Bacteria</taxon>
        <taxon>Bacillati</taxon>
        <taxon>Bacillota</taxon>
        <taxon>Bacilli</taxon>
        <taxon>Bacillales</taxon>
        <taxon>Paenibacillaceae</taxon>
        <taxon>Cohnella</taxon>
    </lineage>
</organism>
<dbReference type="EC" id="3.2.2.15" evidence="2"/>
<dbReference type="KEGG" id="cheb:HH215_11510"/>
<evidence type="ECO:0000313" key="3">
    <source>
        <dbReference type="Proteomes" id="UP000502248"/>
    </source>
</evidence>
<dbReference type="AlphaFoldDB" id="A0A7Z2VIL2"/>
<dbReference type="RefSeq" id="WP_169280028.1">
    <property type="nucleotide sequence ID" value="NZ_CP051680.1"/>
</dbReference>
<reference evidence="2 3" key="1">
    <citation type="submission" date="2020-04" db="EMBL/GenBank/DDBJ databases">
        <title>Genome sequencing of novel species.</title>
        <authorList>
            <person name="Heo J."/>
            <person name="Kim S.-J."/>
            <person name="Kim J.-S."/>
            <person name="Hong S.-B."/>
            <person name="Kwon S.-W."/>
        </authorList>
    </citation>
    <scope>NUCLEOTIDE SEQUENCE [LARGE SCALE GENOMIC DNA]</scope>
    <source>
        <strain evidence="2 3">MFER-1</strain>
    </source>
</reference>
<dbReference type="SMART" id="SM00986">
    <property type="entry name" value="UDG"/>
    <property type="match status" value="1"/>
</dbReference>
<dbReference type="InterPro" id="IPR005122">
    <property type="entry name" value="Uracil-DNA_glycosylase-like"/>
</dbReference>
<dbReference type="SUPFAM" id="SSF52141">
    <property type="entry name" value="Uracil-DNA glycosylase-like"/>
    <property type="match status" value="1"/>
</dbReference>
<dbReference type="EMBL" id="CP051680">
    <property type="protein sequence ID" value="QJD83739.1"/>
    <property type="molecule type" value="Genomic_DNA"/>
</dbReference>
<dbReference type="GO" id="GO:0033958">
    <property type="term" value="F:DNA-deoxyinosine glycosylase activity"/>
    <property type="evidence" value="ECO:0007669"/>
    <property type="project" value="UniProtKB-EC"/>
</dbReference>
<gene>
    <name evidence="2" type="ORF">HH215_11510</name>
</gene>
<proteinExistence type="predicted"/>
<evidence type="ECO:0000313" key="2">
    <source>
        <dbReference type="EMBL" id="QJD83739.1"/>
    </source>
</evidence>
<dbReference type="InterPro" id="IPR026353">
    <property type="entry name" value="Hypoxan-DNA_Glyclase"/>
</dbReference>
<dbReference type="Gene3D" id="3.40.470.10">
    <property type="entry name" value="Uracil-DNA glycosylase-like domain"/>
    <property type="match status" value="1"/>
</dbReference>
<keyword evidence="2" id="KW-0378">Hydrolase</keyword>
<keyword evidence="3" id="KW-1185">Reference proteome</keyword>
<evidence type="ECO:0000259" key="1">
    <source>
        <dbReference type="SMART" id="SM00986"/>
    </source>
</evidence>
<dbReference type="SMART" id="SM00987">
    <property type="entry name" value="UreE_C"/>
    <property type="match status" value="1"/>
</dbReference>
<dbReference type="Pfam" id="PF03167">
    <property type="entry name" value="UDG"/>
    <property type="match status" value="1"/>
</dbReference>
<name>A0A7Z2VIL2_9BACL</name>
<dbReference type="Proteomes" id="UP000502248">
    <property type="component" value="Chromosome"/>
</dbReference>
<sequence>MNVHSFPPIVDADSRYLILGSMPGVASLRAQRYYWNERNFMWRILYGLFSPGSAPSERYEDRVAFALNHGVALWDVIESCERPGSLDSNIKQVIPNDIPGLLARFPKIGILVCNGTKSHSELNKHFGTDPEVVKRRIIRMPSTSPIPTRDYRGLDDRLAAWRALLEV</sequence>
<accession>A0A7Z2VIL2</accession>